<dbReference type="InterPro" id="IPR036388">
    <property type="entry name" value="WH-like_DNA-bd_sf"/>
</dbReference>
<feature type="domain" description="Mop" evidence="7">
    <location>
        <begin position="201"/>
        <end position="267"/>
    </location>
</feature>
<evidence type="ECO:0000256" key="4">
    <source>
        <dbReference type="ARBA" id="ARBA00022737"/>
    </source>
</evidence>
<dbReference type="PROSITE" id="PS51866">
    <property type="entry name" value="MOP"/>
    <property type="match status" value="2"/>
</dbReference>
<dbReference type="InterPro" id="IPR036390">
    <property type="entry name" value="WH_DNA-bd_sf"/>
</dbReference>
<keyword evidence="9" id="KW-1185">Reference proteome</keyword>
<evidence type="ECO:0000256" key="5">
    <source>
        <dbReference type="PIRNR" id="PIRNR005763"/>
    </source>
</evidence>
<dbReference type="GO" id="GO:0030151">
    <property type="term" value="F:molybdenum ion binding"/>
    <property type="evidence" value="ECO:0007669"/>
    <property type="project" value="UniProtKB-UniRule"/>
</dbReference>
<protein>
    <submittedName>
        <fullName evidence="8">TOBE domain-containing protein</fullName>
    </submittedName>
</protein>
<keyword evidence="2 5" id="KW-0813">Transport</keyword>
<dbReference type="SUPFAM" id="SSF46785">
    <property type="entry name" value="Winged helix' DNA-binding domain"/>
    <property type="match status" value="1"/>
</dbReference>
<dbReference type="AlphaFoldDB" id="A0A937CUT6"/>
<keyword evidence="3 5" id="KW-0500">Molybdenum</keyword>
<dbReference type="InterPro" id="IPR016462">
    <property type="entry name" value="ModE"/>
</dbReference>
<reference evidence="8 9" key="1">
    <citation type="journal article" date="2017" name="Int. J. Syst. Evol. Microbiol.">
        <title>Ramlibacter monticola sp. nov., isolated from forest soil.</title>
        <authorList>
            <person name="Chaudhary D.K."/>
            <person name="Kim J."/>
        </authorList>
    </citation>
    <scope>NUCLEOTIDE SEQUENCE [LARGE SCALE GENOMIC DNA]</scope>
    <source>
        <strain evidence="8 9">KACC 19175</strain>
    </source>
</reference>
<proteinExistence type="inferred from homology"/>
<evidence type="ECO:0000256" key="6">
    <source>
        <dbReference type="PIRSR" id="PIRSR005763-1"/>
    </source>
</evidence>
<dbReference type="InterPro" id="IPR008995">
    <property type="entry name" value="Mo/tungstate-bd_C_term_dom"/>
</dbReference>
<evidence type="ECO:0000259" key="7">
    <source>
        <dbReference type="PROSITE" id="PS51866"/>
    </source>
</evidence>
<dbReference type="InterPro" id="IPR004606">
    <property type="entry name" value="Mop_domain"/>
</dbReference>
<dbReference type="RefSeq" id="WP_201675693.1">
    <property type="nucleotide sequence ID" value="NZ_JAEQNE010000004.1"/>
</dbReference>
<accession>A0A937CUT6</accession>
<dbReference type="PANTHER" id="PTHR30432">
    <property type="entry name" value="TRANSCRIPTIONAL REGULATOR MODE"/>
    <property type="match status" value="1"/>
</dbReference>
<evidence type="ECO:0000256" key="1">
    <source>
        <dbReference type="ARBA" id="ARBA00008110"/>
    </source>
</evidence>
<feature type="domain" description="Mop" evidence="7">
    <location>
        <begin position="129"/>
        <end position="195"/>
    </location>
</feature>
<dbReference type="NCBIfam" id="TIGR00638">
    <property type="entry name" value="Mop"/>
    <property type="match status" value="2"/>
</dbReference>
<gene>
    <name evidence="8" type="ORF">JJ685_17985</name>
</gene>
<dbReference type="EMBL" id="JAEQNE010000004">
    <property type="protein sequence ID" value="MBL0393034.1"/>
    <property type="molecule type" value="Genomic_DNA"/>
</dbReference>
<name>A0A937CUT6_9BURK</name>
<evidence type="ECO:0000256" key="2">
    <source>
        <dbReference type="ARBA" id="ARBA00022448"/>
    </source>
</evidence>
<dbReference type="SUPFAM" id="SSF50331">
    <property type="entry name" value="MOP-like"/>
    <property type="match status" value="2"/>
</dbReference>
<evidence type="ECO:0000256" key="3">
    <source>
        <dbReference type="ARBA" id="ARBA00022505"/>
    </source>
</evidence>
<evidence type="ECO:0000313" key="9">
    <source>
        <dbReference type="Proteomes" id="UP000599109"/>
    </source>
</evidence>
<dbReference type="GO" id="GO:0015689">
    <property type="term" value="P:molybdate ion transport"/>
    <property type="evidence" value="ECO:0007669"/>
    <property type="project" value="UniProtKB-UniRule"/>
</dbReference>
<organism evidence="8 9">
    <name type="scientific">Ramlibacter monticola</name>
    <dbReference type="NCBI Taxonomy" id="1926872"/>
    <lineage>
        <taxon>Bacteria</taxon>
        <taxon>Pseudomonadati</taxon>
        <taxon>Pseudomonadota</taxon>
        <taxon>Betaproteobacteria</taxon>
        <taxon>Burkholderiales</taxon>
        <taxon>Comamonadaceae</taxon>
        <taxon>Ramlibacter</taxon>
    </lineage>
</organism>
<dbReference type="InterPro" id="IPR005116">
    <property type="entry name" value="Transp-assoc_OB_typ1"/>
</dbReference>
<keyword evidence="4" id="KW-0677">Repeat</keyword>
<dbReference type="Gene3D" id="1.10.10.10">
    <property type="entry name" value="Winged helix-like DNA-binding domain superfamily/Winged helix DNA-binding domain"/>
    <property type="match status" value="1"/>
</dbReference>
<comment type="similarity">
    <text evidence="1 5">Belongs to the ModE family.</text>
</comment>
<dbReference type="GO" id="GO:0006355">
    <property type="term" value="P:regulation of DNA-templated transcription"/>
    <property type="evidence" value="ECO:0007669"/>
    <property type="project" value="InterPro"/>
</dbReference>
<comment type="caution">
    <text evidence="8">The sequence shown here is derived from an EMBL/GenBank/DDBJ whole genome shotgun (WGS) entry which is preliminary data.</text>
</comment>
<dbReference type="Gene3D" id="2.40.50.100">
    <property type="match status" value="2"/>
</dbReference>
<dbReference type="PIRSF" id="PIRSF005763">
    <property type="entry name" value="Txn_reg_ModE"/>
    <property type="match status" value="1"/>
</dbReference>
<dbReference type="Proteomes" id="UP000599109">
    <property type="component" value="Unassembled WGS sequence"/>
</dbReference>
<sequence length="269" mass="27707">MKLPGSAQPPRLLSAELRIAGGMDTRVFELLRGVEATGSILRAAATVGLSHKGARLILENAANLAQQPLLASVAGGAGGGGTRLTPQARVLLEAWDGLRAELDEFLGAQEARLATMPELAGLLRRMSMKTTARNQYAGTISALELGPVSAQVTVRIGTGDEIVATMTAAAAKRLDARVGQEALVLVKASAVVLVTDFAGWKLSARNQLSGTVSRMDKGQVSTLVVLTLPGGGTVSATVTNEGAQALGLKVGVPATAVFKAYSVMVAVRE</sequence>
<evidence type="ECO:0000313" key="8">
    <source>
        <dbReference type="EMBL" id="MBL0393034.1"/>
    </source>
</evidence>
<dbReference type="Pfam" id="PF03459">
    <property type="entry name" value="TOBE"/>
    <property type="match status" value="2"/>
</dbReference>
<dbReference type="PANTHER" id="PTHR30432:SF1">
    <property type="entry name" value="DNA-BINDING TRANSCRIPTIONAL DUAL REGULATOR MODE"/>
    <property type="match status" value="1"/>
</dbReference>
<feature type="region of interest" description="Required for dimer formation and molybdate binding" evidence="6">
    <location>
        <begin position="130"/>
        <end position="138"/>
    </location>
</feature>
<dbReference type="InterPro" id="IPR051815">
    <property type="entry name" value="Molybdate_resp_trans_reg"/>
</dbReference>